<keyword evidence="6" id="KW-0547">Nucleotide-binding</keyword>
<dbReference type="InterPro" id="IPR003593">
    <property type="entry name" value="AAA+_ATPase"/>
</dbReference>
<dbReference type="FunFam" id="3.40.50.300:FF:000695">
    <property type="entry name" value="Flagellar biosynthesis regulator FlhF"/>
    <property type="match status" value="1"/>
</dbReference>
<keyword evidence="17" id="KW-0966">Cell projection</keyword>
<dbReference type="SMART" id="SM00382">
    <property type="entry name" value="AAA"/>
    <property type="match status" value="1"/>
</dbReference>
<dbReference type="GO" id="GO:0005525">
    <property type="term" value="F:GTP binding"/>
    <property type="evidence" value="ECO:0007669"/>
    <property type="project" value="UniProtKB-UniRule"/>
</dbReference>
<feature type="region of interest" description="Disordered" evidence="14">
    <location>
        <begin position="144"/>
        <end position="174"/>
    </location>
</feature>
<dbReference type="GO" id="GO:0006614">
    <property type="term" value="P:SRP-dependent cotranslational protein targeting to membrane"/>
    <property type="evidence" value="ECO:0007669"/>
    <property type="project" value="UniProtKB-UniRule"/>
</dbReference>
<evidence type="ECO:0000256" key="5">
    <source>
        <dbReference type="ARBA" id="ARBA00022475"/>
    </source>
</evidence>
<dbReference type="PANTHER" id="PTHR43134:SF3">
    <property type="entry name" value="FLAGELLAR BIOSYNTHESIS PROTEIN FLHF"/>
    <property type="match status" value="1"/>
</dbReference>
<dbReference type="AlphaFoldDB" id="A0A1M5U0X7"/>
<keyword evidence="7" id="KW-1005">Bacterial flagellum biogenesis</keyword>
<evidence type="ECO:0000256" key="8">
    <source>
        <dbReference type="ARBA" id="ARBA00022927"/>
    </source>
</evidence>
<comment type="similarity">
    <text evidence="2">Belongs to the GTP-binding SRP family.</text>
</comment>
<feature type="region of interest" description="Disordered" evidence="14">
    <location>
        <begin position="83"/>
        <end position="130"/>
    </location>
</feature>
<dbReference type="CDD" id="cd17873">
    <property type="entry name" value="FlhF"/>
    <property type="match status" value="1"/>
</dbReference>
<keyword evidence="17" id="KW-0969">Cilium</keyword>
<evidence type="ECO:0000256" key="11">
    <source>
        <dbReference type="ARBA" id="ARBA00023225"/>
    </source>
</evidence>
<evidence type="ECO:0000256" key="12">
    <source>
        <dbReference type="ARBA" id="ARBA00025337"/>
    </source>
</evidence>
<dbReference type="GO" id="GO:0005886">
    <property type="term" value="C:plasma membrane"/>
    <property type="evidence" value="ECO:0007669"/>
    <property type="project" value="UniProtKB-SubCell"/>
</dbReference>
<evidence type="ECO:0000259" key="16">
    <source>
        <dbReference type="SMART" id="SM00962"/>
    </source>
</evidence>
<evidence type="ECO:0000256" key="2">
    <source>
        <dbReference type="ARBA" id="ARBA00008531"/>
    </source>
</evidence>
<keyword evidence="4" id="KW-0813">Transport</keyword>
<dbReference type="STRING" id="1121409.SAMN02745124_00939"/>
<name>A0A1M5U0X7_9BACT</name>
<evidence type="ECO:0000259" key="15">
    <source>
        <dbReference type="SMART" id="SM00382"/>
    </source>
</evidence>
<keyword evidence="11" id="KW-1006">Bacterial flagellum protein export</keyword>
<protein>
    <recommendedName>
        <fullName evidence="3 13">Flagellar biosynthesis protein FlhF</fullName>
    </recommendedName>
</protein>
<dbReference type="RefSeq" id="WP_073373718.1">
    <property type="nucleotide sequence ID" value="NZ_FQXS01000004.1"/>
</dbReference>
<evidence type="ECO:0000313" key="17">
    <source>
        <dbReference type="EMBL" id="SHH56649.1"/>
    </source>
</evidence>
<proteinExistence type="inferred from homology"/>
<dbReference type="GO" id="GO:0044781">
    <property type="term" value="P:bacterial-type flagellum organization"/>
    <property type="evidence" value="ECO:0007669"/>
    <property type="project" value="UniProtKB-UniRule"/>
</dbReference>
<evidence type="ECO:0000256" key="7">
    <source>
        <dbReference type="ARBA" id="ARBA00022795"/>
    </source>
</evidence>
<gene>
    <name evidence="17" type="ORF">SAMN02745124_00939</name>
</gene>
<dbReference type="GO" id="GO:0005047">
    <property type="term" value="F:signal recognition particle binding"/>
    <property type="evidence" value="ECO:0007669"/>
    <property type="project" value="TreeGrafter"/>
</dbReference>
<keyword evidence="5" id="KW-1003">Cell membrane</keyword>
<dbReference type="SMART" id="SM00962">
    <property type="entry name" value="SRP54"/>
    <property type="match status" value="1"/>
</dbReference>
<keyword evidence="9" id="KW-0342">GTP-binding</keyword>
<dbReference type="Gene3D" id="3.40.50.300">
    <property type="entry name" value="P-loop containing nucleotide triphosphate hydrolases"/>
    <property type="match status" value="1"/>
</dbReference>
<accession>A0A1M5U0X7</accession>
<evidence type="ECO:0000256" key="14">
    <source>
        <dbReference type="SAM" id="MobiDB-lite"/>
    </source>
</evidence>
<dbReference type="InterPro" id="IPR000897">
    <property type="entry name" value="SRP54_GTPase_dom"/>
</dbReference>
<evidence type="ECO:0000256" key="3">
    <source>
        <dbReference type="ARBA" id="ARBA00014919"/>
    </source>
</evidence>
<evidence type="ECO:0000256" key="10">
    <source>
        <dbReference type="ARBA" id="ARBA00023136"/>
    </source>
</evidence>
<keyword evidence="18" id="KW-1185">Reference proteome</keyword>
<dbReference type="Gene3D" id="1.20.120.1380">
    <property type="entry name" value="Flagellar FlhF biosynthesis protein, N domain"/>
    <property type="match status" value="1"/>
</dbReference>
<dbReference type="OrthoDB" id="9778554at2"/>
<feature type="domain" description="SRP54-type proteins GTP-binding" evidence="16">
    <location>
        <begin position="243"/>
        <end position="434"/>
    </location>
</feature>
<evidence type="ECO:0000256" key="13">
    <source>
        <dbReference type="NCBIfam" id="TIGR03499"/>
    </source>
</evidence>
<dbReference type="Proteomes" id="UP000184139">
    <property type="component" value="Unassembled WGS sequence"/>
</dbReference>
<dbReference type="GO" id="GO:0003924">
    <property type="term" value="F:GTPase activity"/>
    <property type="evidence" value="ECO:0007669"/>
    <property type="project" value="UniProtKB-UniRule"/>
</dbReference>
<sequence length="441" mass="47433">MQVKIFESPDMATGLKMIRRELGPEALILSTRTVRNGRLGILGKPTLEITAAVDNRVDSAPLESPARQPATRSLHGTARQAYLEQTRPEAPSQPAPDERLSAPRALRKPAATRLAAEAPTDPPTDKQRDVSRELGELKEMVSALSGELSRLSSRPEHPTAPPDNGGGQAAFGAASAAQRDPVAGYLLAYDISPENAATIAGFARESLSFADLSRSDVYTAFLRDTIGGLIDVQPPAFTSAEGQQRIALVGPTGVGKTTTLAKIAAACLSVWSPSIALITIDTYRIAAVEQLKVYGEIMRLPVEVVISPAQLDAALERHADSDLILVDTAGRSPRDSVCIEELASFLTAERGFEKHLVLSAVTREKELLDTIEQFGRLGIDRTIFTKLDECRTLGVLLNVQISNPAPLSFLTNGQRVPEDLLQIDRETVSRLILPAGEGNQQ</sequence>
<dbReference type="Pfam" id="PF00448">
    <property type="entry name" value="SRP54"/>
    <property type="match status" value="1"/>
</dbReference>
<dbReference type="PANTHER" id="PTHR43134">
    <property type="entry name" value="SIGNAL RECOGNITION PARTICLE RECEPTOR SUBUNIT ALPHA"/>
    <property type="match status" value="1"/>
</dbReference>
<dbReference type="NCBIfam" id="TIGR03499">
    <property type="entry name" value="FlhF"/>
    <property type="match status" value="1"/>
</dbReference>
<evidence type="ECO:0000256" key="1">
    <source>
        <dbReference type="ARBA" id="ARBA00004413"/>
    </source>
</evidence>
<feature type="domain" description="AAA+ ATPase" evidence="15">
    <location>
        <begin position="242"/>
        <end position="378"/>
    </location>
</feature>
<comment type="subcellular location">
    <subcellularLocation>
        <location evidence="1">Cell membrane</location>
        <topology evidence="1">Peripheral membrane protein</topology>
        <orientation evidence="1">Cytoplasmic side</orientation>
    </subcellularLocation>
</comment>
<evidence type="ECO:0000256" key="4">
    <source>
        <dbReference type="ARBA" id="ARBA00022448"/>
    </source>
</evidence>
<dbReference type="InterPro" id="IPR027417">
    <property type="entry name" value="P-loop_NTPase"/>
</dbReference>
<dbReference type="InterPro" id="IPR047040">
    <property type="entry name" value="FlhF__GTPase_dom"/>
</dbReference>
<dbReference type="InterPro" id="IPR020006">
    <property type="entry name" value="FlhF"/>
</dbReference>
<organism evidence="17 18">
    <name type="scientific">Desulfofustis glycolicus DSM 9705</name>
    <dbReference type="NCBI Taxonomy" id="1121409"/>
    <lineage>
        <taxon>Bacteria</taxon>
        <taxon>Pseudomonadati</taxon>
        <taxon>Thermodesulfobacteriota</taxon>
        <taxon>Desulfobulbia</taxon>
        <taxon>Desulfobulbales</taxon>
        <taxon>Desulfocapsaceae</taxon>
        <taxon>Desulfofustis</taxon>
    </lineage>
</organism>
<keyword evidence="10" id="KW-0472">Membrane</keyword>
<reference evidence="17 18" key="1">
    <citation type="submission" date="2016-11" db="EMBL/GenBank/DDBJ databases">
        <authorList>
            <person name="Jaros S."/>
            <person name="Januszkiewicz K."/>
            <person name="Wedrychowicz H."/>
        </authorList>
    </citation>
    <scope>NUCLEOTIDE SEQUENCE [LARGE SCALE GENOMIC DNA]</scope>
    <source>
        <strain evidence="17 18">DSM 9705</strain>
    </source>
</reference>
<evidence type="ECO:0000313" key="18">
    <source>
        <dbReference type="Proteomes" id="UP000184139"/>
    </source>
</evidence>
<dbReference type="SUPFAM" id="SSF52540">
    <property type="entry name" value="P-loop containing nucleoside triphosphate hydrolases"/>
    <property type="match status" value="1"/>
</dbReference>
<evidence type="ECO:0000256" key="9">
    <source>
        <dbReference type="ARBA" id="ARBA00023134"/>
    </source>
</evidence>
<dbReference type="EMBL" id="FQXS01000004">
    <property type="protein sequence ID" value="SHH56649.1"/>
    <property type="molecule type" value="Genomic_DNA"/>
</dbReference>
<keyword evidence="8" id="KW-0653">Protein transport</keyword>
<dbReference type="GO" id="GO:0015031">
    <property type="term" value="P:protein transport"/>
    <property type="evidence" value="ECO:0007669"/>
    <property type="project" value="UniProtKB-KW"/>
</dbReference>
<keyword evidence="17" id="KW-0282">Flagellum</keyword>
<comment type="function">
    <text evidence="12">Necessary for flagellar biosynthesis. May be involved in translocation of the flagellum.</text>
</comment>
<evidence type="ECO:0000256" key="6">
    <source>
        <dbReference type="ARBA" id="ARBA00022741"/>
    </source>
</evidence>